<protein>
    <submittedName>
        <fullName evidence="1">Uncharacterized protein</fullName>
    </submittedName>
</protein>
<reference evidence="1 2" key="1">
    <citation type="submission" date="2015-01" db="EMBL/GenBank/DDBJ databases">
        <title>Evolution of Trichinella species and genotypes.</title>
        <authorList>
            <person name="Korhonen P.K."/>
            <person name="Edoardo P."/>
            <person name="Giuseppe L.R."/>
            <person name="Gasser R.B."/>
        </authorList>
    </citation>
    <scope>NUCLEOTIDE SEQUENCE [LARGE SCALE GENOMIC DNA]</scope>
    <source>
        <strain evidence="1">ISS470</strain>
    </source>
</reference>
<name>A0A0V1FTJ7_TRIPS</name>
<dbReference type="AlphaFoldDB" id="A0A0V1FTJ7"/>
<evidence type="ECO:0000313" key="1">
    <source>
        <dbReference type="EMBL" id="KRY89354.1"/>
    </source>
</evidence>
<evidence type="ECO:0000313" key="2">
    <source>
        <dbReference type="Proteomes" id="UP000054995"/>
    </source>
</evidence>
<keyword evidence="2" id="KW-1185">Reference proteome</keyword>
<sequence>MNVKGVLNGNEQRKPTPRLYLCYRRKLTKPNLTKLRSQKLDINNKLHLLVLKTTKHAAQQITLHNKQGGTIWLLKL</sequence>
<proteinExistence type="predicted"/>
<dbReference type="Proteomes" id="UP000054995">
    <property type="component" value="Unassembled WGS sequence"/>
</dbReference>
<comment type="caution">
    <text evidence="1">The sequence shown here is derived from an EMBL/GenBank/DDBJ whole genome shotgun (WGS) entry which is preliminary data.</text>
</comment>
<dbReference type="EMBL" id="JYDT01000032">
    <property type="protein sequence ID" value="KRY89354.1"/>
    <property type="molecule type" value="Genomic_DNA"/>
</dbReference>
<accession>A0A0V1FTJ7</accession>
<organism evidence="1 2">
    <name type="scientific">Trichinella pseudospiralis</name>
    <name type="common">Parasitic roundworm</name>
    <dbReference type="NCBI Taxonomy" id="6337"/>
    <lineage>
        <taxon>Eukaryota</taxon>
        <taxon>Metazoa</taxon>
        <taxon>Ecdysozoa</taxon>
        <taxon>Nematoda</taxon>
        <taxon>Enoplea</taxon>
        <taxon>Dorylaimia</taxon>
        <taxon>Trichinellida</taxon>
        <taxon>Trichinellidae</taxon>
        <taxon>Trichinella</taxon>
    </lineage>
</organism>
<gene>
    <name evidence="1" type="ORF">T4D_1686</name>
</gene>